<gene>
    <name evidence="1" type="ORF">HPB47_006952</name>
</gene>
<evidence type="ECO:0000313" key="2">
    <source>
        <dbReference type="Proteomes" id="UP000805193"/>
    </source>
</evidence>
<comment type="caution">
    <text evidence="1">The sequence shown here is derived from an EMBL/GenBank/DDBJ whole genome shotgun (WGS) entry which is preliminary data.</text>
</comment>
<dbReference type="EMBL" id="JABSTQ010011015">
    <property type="protein sequence ID" value="KAG0415873.1"/>
    <property type="molecule type" value="Genomic_DNA"/>
</dbReference>
<reference evidence="1 2" key="1">
    <citation type="journal article" date="2020" name="Cell">
        <title>Large-Scale Comparative Analyses of Tick Genomes Elucidate Their Genetic Diversity and Vector Capacities.</title>
        <authorList>
            <consortium name="Tick Genome and Microbiome Consortium (TIGMIC)"/>
            <person name="Jia N."/>
            <person name="Wang J."/>
            <person name="Shi W."/>
            <person name="Du L."/>
            <person name="Sun Y."/>
            <person name="Zhan W."/>
            <person name="Jiang J.F."/>
            <person name="Wang Q."/>
            <person name="Zhang B."/>
            <person name="Ji P."/>
            <person name="Bell-Sakyi L."/>
            <person name="Cui X.M."/>
            <person name="Yuan T.T."/>
            <person name="Jiang B.G."/>
            <person name="Yang W.F."/>
            <person name="Lam T.T."/>
            <person name="Chang Q.C."/>
            <person name="Ding S.J."/>
            <person name="Wang X.J."/>
            <person name="Zhu J.G."/>
            <person name="Ruan X.D."/>
            <person name="Zhao L."/>
            <person name="Wei J.T."/>
            <person name="Ye R.Z."/>
            <person name="Que T.C."/>
            <person name="Du C.H."/>
            <person name="Zhou Y.H."/>
            <person name="Cheng J.X."/>
            <person name="Dai P.F."/>
            <person name="Guo W.B."/>
            <person name="Han X.H."/>
            <person name="Huang E.J."/>
            <person name="Li L.F."/>
            <person name="Wei W."/>
            <person name="Gao Y.C."/>
            <person name="Liu J.Z."/>
            <person name="Shao H.Z."/>
            <person name="Wang X."/>
            <person name="Wang C.C."/>
            <person name="Yang T.C."/>
            <person name="Huo Q.B."/>
            <person name="Li W."/>
            <person name="Chen H.Y."/>
            <person name="Chen S.E."/>
            <person name="Zhou L.G."/>
            <person name="Ni X.B."/>
            <person name="Tian J.H."/>
            <person name="Sheng Y."/>
            <person name="Liu T."/>
            <person name="Pan Y.S."/>
            <person name="Xia L.Y."/>
            <person name="Li J."/>
            <person name="Zhao F."/>
            <person name="Cao W.C."/>
        </authorList>
    </citation>
    <scope>NUCLEOTIDE SEQUENCE [LARGE SCALE GENOMIC DNA]</scope>
    <source>
        <strain evidence="1">Iper-2018</strain>
    </source>
</reference>
<accession>A0AC60P8Q9</accession>
<sequence>MRAKDGSTLAAASVRTREARIAEEVAIALAVSSPGVTTVFIDTMVAIRNYIMGRASAEAVRVLKGGNPSAVTIKWFPAHEGGKAMVDALARAMTDRANRQASR</sequence>
<evidence type="ECO:0000313" key="1">
    <source>
        <dbReference type="EMBL" id="KAG0415873.1"/>
    </source>
</evidence>
<organism evidence="1 2">
    <name type="scientific">Ixodes persulcatus</name>
    <name type="common">Taiga tick</name>
    <dbReference type="NCBI Taxonomy" id="34615"/>
    <lineage>
        <taxon>Eukaryota</taxon>
        <taxon>Metazoa</taxon>
        <taxon>Ecdysozoa</taxon>
        <taxon>Arthropoda</taxon>
        <taxon>Chelicerata</taxon>
        <taxon>Arachnida</taxon>
        <taxon>Acari</taxon>
        <taxon>Parasitiformes</taxon>
        <taxon>Ixodida</taxon>
        <taxon>Ixodoidea</taxon>
        <taxon>Ixodidae</taxon>
        <taxon>Ixodinae</taxon>
        <taxon>Ixodes</taxon>
    </lineage>
</organism>
<protein>
    <submittedName>
        <fullName evidence="1">Uncharacterized protein</fullName>
    </submittedName>
</protein>
<keyword evidence="2" id="KW-1185">Reference proteome</keyword>
<name>A0AC60P8Q9_IXOPE</name>
<dbReference type="Proteomes" id="UP000805193">
    <property type="component" value="Unassembled WGS sequence"/>
</dbReference>
<proteinExistence type="predicted"/>